<evidence type="ECO:0000256" key="2">
    <source>
        <dbReference type="PIRSR" id="PIRSR601952-1"/>
    </source>
</evidence>
<dbReference type="OrthoDB" id="9794455at2"/>
<reference evidence="7 8" key="1">
    <citation type="submission" date="2019-03" db="EMBL/GenBank/DDBJ databases">
        <title>Genomic Encyclopedia of Type Strains, Phase IV (KMG-IV): sequencing the most valuable type-strain genomes for metagenomic binning, comparative biology and taxonomic classification.</title>
        <authorList>
            <person name="Goeker M."/>
        </authorList>
    </citation>
    <scope>NUCLEOTIDE SEQUENCE [LARGE SCALE GENOMIC DNA]</scope>
    <source>
        <strain evidence="7 8">DSM 18063</strain>
    </source>
</reference>
<keyword evidence="8" id="KW-1185">Reference proteome</keyword>
<organism evidence="7 8">
    <name type="scientific">Rhodovulum marinum</name>
    <dbReference type="NCBI Taxonomy" id="320662"/>
    <lineage>
        <taxon>Bacteria</taxon>
        <taxon>Pseudomonadati</taxon>
        <taxon>Pseudomonadota</taxon>
        <taxon>Alphaproteobacteria</taxon>
        <taxon>Rhodobacterales</taxon>
        <taxon>Paracoccaceae</taxon>
        <taxon>Rhodovulum</taxon>
    </lineage>
</organism>
<keyword evidence="5" id="KW-0472">Membrane</keyword>
<evidence type="ECO:0000313" key="7">
    <source>
        <dbReference type="EMBL" id="TCP42864.1"/>
    </source>
</evidence>
<comment type="similarity">
    <text evidence="4">Belongs to the alkaline phosphatase family.</text>
</comment>
<accession>A0A4R2Q4P0</accession>
<dbReference type="PANTHER" id="PTHR11596">
    <property type="entry name" value="ALKALINE PHOSPHATASE"/>
    <property type="match status" value="1"/>
</dbReference>
<dbReference type="Proteomes" id="UP000294835">
    <property type="component" value="Unassembled WGS sequence"/>
</dbReference>
<dbReference type="AlphaFoldDB" id="A0A4R2Q4P0"/>
<comment type="cofactor">
    <cofactor evidence="3">
        <name>Zn(2+)</name>
        <dbReference type="ChEBI" id="CHEBI:29105"/>
    </cofactor>
    <text evidence="3">Binds 2 Zn(2+) ions.</text>
</comment>
<evidence type="ECO:0000256" key="1">
    <source>
        <dbReference type="ARBA" id="ARBA00022553"/>
    </source>
</evidence>
<dbReference type="InterPro" id="IPR017850">
    <property type="entry name" value="Alkaline_phosphatase_core_sf"/>
</dbReference>
<dbReference type="Pfam" id="PF00245">
    <property type="entry name" value="Alk_phosphatase"/>
    <property type="match status" value="1"/>
</dbReference>
<feature type="signal peptide" evidence="6">
    <location>
        <begin position="1"/>
        <end position="20"/>
    </location>
</feature>
<dbReference type="InterPro" id="IPR006311">
    <property type="entry name" value="TAT_signal"/>
</dbReference>
<evidence type="ECO:0000256" key="3">
    <source>
        <dbReference type="PIRSR" id="PIRSR601952-2"/>
    </source>
</evidence>
<protein>
    <submittedName>
        <fullName evidence="7">Alkaline phosphatase</fullName>
    </submittedName>
</protein>
<evidence type="ECO:0000256" key="6">
    <source>
        <dbReference type="SAM" id="SignalP"/>
    </source>
</evidence>
<dbReference type="PROSITE" id="PS51318">
    <property type="entry name" value="TAT"/>
    <property type="match status" value="1"/>
</dbReference>
<keyword evidence="3" id="KW-0460">Magnesium</keyword>
<feature type="binding site" evidence="3">
    <location>
        <position position="326"/>
    </location>
    <ligand>
        <name>Zn(2+)</name>
        <dbReference type="ChEBI" id="CHEBI:29105"/>
        <label>2</label>
    </ligand>
</feature>
<dbReference type="InterPro" id="IPR001952">
    <property type="entry name" value="Alkaline_phosphatase"/>
</dbReference>
<feature type="binding site" evidence="3">
    <location>
        <position position="321"/>
    </location>
    <ligand>
        <name>Mg(2+)</name>
        <dbReference type="ChEBI" id="CHEBI:18420"/>
    </ligand>
</feature>
<keyword evidence="6" id="KW-0732">Signal</keyword>
<comment type="cofactor">
    <cofactor evidence="3">
        <name>Mg(2+)</name>
        <dbReference type="ChEBI" id="CHEBI:18420"/>
    </cofactor>
    <text evidence="3">Binds 1 Mg(2+) ion.</text>
</comment>
<dbReference type="SMART" id="SM00098">
    <property type="entry name" value="alkPPc"/>
    <property type="match status" value="1"/>
</dbReference>
<evidence type="ECO:0000313" key="8">
    <source>
        <dbReference type="Proteomes" id="UP000294835"/>
    </source>
</evidence>
<feature type="active site" description="Phosphoserine intermediate" evidence="2">
    <location>
        <position position="116"/>
    </location>
</feature>
<dbReference type="EMBL" id="SLXP01000002">
    <property type="protein sequence ID" value="TCP42864.1"/>
    <property type="molecule type" value="Genomic_DNA"/>
</dbReference>
<keyword evidence="1" id="KW-0597">Phosphoprotein</keyword>
<sequence length="497" mass="52134">MSFILSRRALLAASASLALAAPLTATAGTIGAADNVFLFISDGASWGTWDMASYWQYGEKGKQPYDGFDVKMGMTTEPASATPRTYDPDAAWDTTATGDADYFAGYKTIKQGATDSAAAGTALATGEKTYNGRIDVDTEDSPLPFISQAMKEAGKSVGVLSSVPISHATPATFGAQNISRNNYTEIANQMIMEGTIDVLMGGGNPLYDDEGNLRTTPRYNRISEADWTALNGAGAPMTLIQAKDDFEAIANGTLDIDGRVIGMPQVGDTLQANRDATLMGSDPANPSGVAFIESVPTLETMTRAALNLLGDDPDGMFLMVEGGAVDWAAHANDTGRIIEEQVDFNNAVAAAIGWIEANSSWEDSLMIVLTDHGNGMPMGPDSDTIAFQPIENNGAGNLPGVLWHHGTHTTENTLLWAHGAGSDLFADHVVGTDPFLNSILGFNDGSYIQNNAVGRIMADAAGVDLTPVSAVPLPAGIWLFGSGLVLLAGLRRRAGAS</sequence>
<feature type="binding site" evidence="3">
    <location>
        <position position="169"/>
    </location>
    <ligand>
        <name>Mg(2+)</name>
        <dbReference type="ChEBI" id="CHEBI:18420"/>
    </ligand>
</feature>
<proteinExistence type="inferred from homology"/>
<evidence type="ECO:0000256" key="4">
    <source>
        <dbReference type="RuleBase" id="RU003946"/>
    </source>
</evidence>
<feature type="transmembrane region" description="Helical" evidence="5">
    <location>
        <begin position="471"/>
        <end position="490"/>
    </location>
</feature>
<dbReference type="GO" id="GO:0004035">
    <property type="term" value="F:alkaline phosphatase activity"/>
    <property type="evidence" value="ECO:0007669"/>
    <property type="project" value="TreeGrafter"/>
</dbReference>
<dbReference type="RefSeq" id="WP_132460740.1">
    <property type="nucleotide sequence ID" value="NZ_SLXP01000002.1"/>
</dbReference>
<keyword evidence="3" id="KW-0862">Zinc</keyword>
<name>A0A4R2Q4P0_9RHOB</name>
<keyword evidence="5" id="KW-1133">Transmembrane helix</keyword>
<feature type="binding site" evidence="3">
    <location>
        <position position="167"/>
    </location>
    <ligand>
        <name>Mg(2+)</name>
        <dbReference type="ChEBI" id="CHEBI:18420"/>
    </ligand>
</feature>
<comment type="caution">
    <text evidence="7">The sequence shown here is derived from an EMBL/GenBank/DDBJ whole genome shotgun (WGS) entry which is preliminary data.</text>
</comment>
<feature type="binding site" evidence="3">
    <location>
        <position position="371"/>
    </location>
    <ligand>
        <name>Zn(2+)</name>
        <dbReference type="ChEBI" id="CHEBI:29105"/>
        <label>2</label>
    </ligand>
</feature>
<keyword evidence="3" id="KW-0479">Metal-binding</keyword>
<dbReference type="PANTHER" id="PTHR11596:SF5">
    <property type="entry name" value="ALKALINE PHOSPHATASE"/>
    <property type="match status" value="1"/>
</dbReference>
<feature type="chain" id="PRO_5020536255" evidence="6">
    <location>
        <begin position="21"/>
        <end position="497"/>
    </location>
</feature>
<dbReference type="CDD" id="cd16012">
    <property type="entry name" value="ALP"/>
    <property type="match status" value="1"/>
</dbReference>
<dbReference type="PRINTS" id="PR00113">
    <property type="entry name" value="ALKPHPHTASE"/>
</dbReference>
<evidence type="ECO:0000256" key="5">
    <source>
        <dbReference type="SAM" id="Phobius"/>
    </source>
</evidence>
<gene>
    <name evidence="7" type="ORF">EV662_10254</name>
</gene>
<keyword evidence="5" id="KW-0812">Transmembrane</keyword>
<dbReference type="Gene3D" id="3.40.720.10">
    <property type="entry name" value="Alkaline Phosphatase, subunit A"/>
    <property type="match status" value="1"/>
</dbReference>
<dbReference type="SUPFAM" id="SSF53649">
    <property type="entry name" value="Alkaline phosphatase-like"/>
    <property type="match status" value="1"/>
</dbReference>
<feature type="binding site" evidence="3">
    <location>
        <position position="372"/>
    </location>
    <ligand>
        <name>Zn(2+)</name>
        <dbReference type="ChEBI" id="CHEBI:29105"/>
        <label>2</label>
    </ligand>
</feature>
<dbReference type="GO" id="GO:0046872">
    <property type="term" value="F:metal ion binding"/>
    <property type="evidence" value="ECO:0007669"/>
    <property type="project" value="UniProtKB-KW"/>
</dbReference>
<feature type="binding site" evidence="3">
    <location>
        <position position="330"/>
    </location>
    <ligand>
        <name>Zn(2+)</name>
        <dbReference type="ChEBI" id="CHEBI:29105"/>
        <label>2</label>
    </ligand>
</feature>